<evidence type="ECO:0000256" key="9">
    <source>
        <dbReference type="SAM" id="MobiDB-lite"/>
    </source>
</evidence>
<evidence type="ECO:0000256" key="2">
    <source>
        <dbReference type="ARBA" id="ARBA00012961"/>
    </source>
</evidence>
<dbReference type="OrthoDB" id="6334211at2759"/>
<name>A0A1Y2FL12_PROLT</name>
<evidence type="ECO:0000256" key="1">
    <source>
        <dbReference type="ARBA" id="ARBA00005790"/>
    </source>
</evidence>
<dbReference type="SMART" id="SM00072">
    <property type="entry name" value="GuKc"/>
    <property type="match status" value="1"/>
</dbReference>
<comment type="caution">
    <text evidence="11">The sequence shown here is derived from an EMBL/GenBank/DDBJ whole genome shotgun (WGS) entry which is preliminary data.</text>
</comment>
<keyword evidence="4" id="KW-0808">Transferase</keyword>
<dbReference type="FunFam" id="3.40.50.300:FF:000776">
    <property type="entry name" value="Guanylate kinase 2"/>
    <property type="match status" value="1"/>
</dbReference>
<dbReference type="PANTHER" id="PTHR23117:SF13">
    <property type="entry name" value="GUANYLATE KINASE"/>
    <property type="match status" value="1"/>
</dbReference>
<dbReference type="InterPro" id="IPR017665">
    <property type="entry name" value="Guanylate_kinase"/>
</dbReference>
<dbReference type="FunFam" id="3.30.63.10:FF:000002">
    <property type="entry name" value="Guanylate kinase 1"/>
    <property type="match status" value="1"/>
</dbReference>
<accession>A0A1Y2FL12</accession>
<keyword evidence="7" id="KW-0067">ATP-binding</keyword>
<evidence type="ECO:0000256" key="7">
    <source>
        <dbReference type="ARBA" id="ARBA00022840"/>
    </source>
</evidence>
<dbReference type="CDD" id="cd00071">
    <property type="entry name" value="GMPK"/>
    <property type="match status" value="1"/>
</dbReference>
<protein>
    <recommendedName>
        <fullName evidence="3">Guanylate kinase</fullName>
        <ecNumber evidence="2">2.7.4.8</ecNumber>
    </recommendedName>
    <alternativeName>
        <fullName evidence="8">GMP kinase</fullName>
    </alternativeName>
</protein>
<reference evidence="11 12" key="1">
    <citation type="submission" date="2016-07" db="EMBL/GenBank/DDBJ databases">
        <title>Pervasive Adenine N6-methylation of Active Genes in Fungi.</title>
        <authorList>
            <consortium name="DOE Joint Genome Institute"/>
            <person name="Mondo S.J."/>
            <person name="Dannebaum R.O."/>
            <person name="Kuo R.C."/>
            <person name="Labutti K."/>
            <person name="Haridas S."/>
            <person name="Kuo A."/>
            <person name="Salamov A."/>
            <person name="Ahrendt S.R."/>
            <person name="Lipzen A."/>
            <person name="Sullivan W."/>
            <person name="Andreopoulos W.B."/>
            <person name="Clum A."/>
            <person name="Lindquist E."/>
            <person name="Daum C."/>
            <person name="Ramamoorthy G.K."/>
            <person name="Gryganskyi A."/>
            <person name="Culley D."/>
            <person name="Magnuson J.K."/>
            <person name="James T.Y."/>
            <person name="O'Malley M.A."/>
            <person name="Stajich J.E."/>
            <person name="Spatafora J.W."/>
            <person name="Visel A."/>
            <person name="Grigoriev I.V."/>
        </authorList>
    </citation>
    <scope>NUCLEOTIDE SEQUENCE [LARGE SCALE GENOMIC DNA]</scope>
    <source>
        <strain evidence="11 12">12-1054</strain>
    </source>
</reference>
<evidence type="ECO:0000313" key="11">
    <source>
        <dbReference type="EMBL" id="ORY84267.1"/>
    </source>
</evidence>
<gene>
    <name evidence="11" type="ORF">BCR37DRAFT_391862</name>
</gene>
<evidence type="ECO:0000256" key="5">
    <source>
        <dbReference type="ARBA" id="ARBA00022741"/>
    </source>
</evidence>
<keyword evidence="5" id="KW-0547">Nucleotide-binding</keyword>
<dbReference type="SUPFAM" id="SSF52540">
    <property type="entry name" value="P-loop containing nucleoside triphosphate hydrolases"/>
    <property type="match status" value="1"/>
</dbReference>
<dbReference type="NCBIfam" id="TIGR03263">
    <property type="entry name" value="guanyl_kin"/>
    <property type="match status" value="1"/>
</dbReference>
<evidence type="ECO:0000256" key="6">
    <source>
        <dbReference type="ARBA" id="ARBA00022777"/>
    </source>
</evidence>
<dbReference type="PROSITE" id="PS50052">
    <property type="entry name" value="GUANYLATE_KINASE_2"/>
    <property type="match status" value="1"/>
</dbReference>
<dbReference type="OMA" id="EWAVVHG"/>
<evidence type="ECO:0000256" key="3">
    <source>
        <dbReference type="ARBA" id="ARBA00016296"/>
    </source>
</evidence>
<dbReference type="GO" id="GO:0004385">
    <property type="term" value="F:GMP kinase activity"/>
    <property type="evidence" value="ECO:0007669"/>
    <property type="project" value="UniProtKB-EC"/>
</dbReference>
<dbReference type="GO" id="GO:0016787">
    <property type="term" value="F:hydrolase activity"/>
    <property type="evidence" value="ECO:0007669"/>
    <property type="project" value="UniProtKB-KW"/>
</dbReference>
<dbReference type="AlphaFoldDB" id="A0A1Y2FL12"/>
<dbReference type="PANTHER" id="PTHR23117">
    <property type="entry name" value="GUANYLATE KINASE-RELATED"/>
    <property type="match status" value="1"/>
</dbReference>
<organism evidence="11 12">
    <name type="scientific">Protomyces lactucae-debilis</name>
    <dbReference type="NCBI Taxonomy" id="2754530"/>
    <lineage>
        <taxon>Eukaryota</taxon>
        <taxon>Fungi</taxon>
        <taxon>Dikarya</taxon>
        <taxon>Ascomycota</taxon>
        <taxon>Taphrinomycotina</taxon>
        <taxon>Taphrinomycetes</taxon>
        <taxon>Taphrinales</taxon>
        <taxon>Protomycetaceae</taxon>
        <taxon>Protomyces</taxon>
    </lineage>
</organism>
<proteinExistence type="inferred from homology"/>
<feature type="region of interest" description="Disordered" evidence="9">
    <location>
        <begin position="1"/>
        <end position="20"/>
    </location>
</feature>
<keyword evidence="6" id="KW-0418">Kinase</keyword>
<dbReference type="InterPro" id="IPR027417">
    <property type="entry name" value="P-loop_NTPase"/>
</dbReference>
<dbReference type="GO" id="GO:0005524">
    <property type="term" value="F:ATP binding"/>
    <property type="evidence" value="ECO:0007669"/>
    <property type="project" value="UniProtKB-KW"/>
</dbReference>
<keyword evidence="12" id="KW-1185">Reference proteome</keyword>
<keyword evidence="11" id="KW-0378">Hydrolase</keyword>
<dbReference type="GeneID" id="63787661"/>
<dbReference type="InterPro" id="IPR020590">
    <property type="entry name" value="Guanylate_kinase_CS"/>
</dbReference>
<evidence type="ECO:0000259" key="10">
    <source>
        <dbReference type="PROSITE" id="PS50052"/>
    </source>
</evidence>
<dbReference type="InterPro" id="IPR008145">
    <property type="entry name" value="GK/Ca_channel_bsu"/>
</dbReference>
<dbReference type="Gene3D" id="3.40.50.300">
    <property type="entry name" value="P-loop containing nucleotide triphosphate hydrolases"/>
    <property type="match status" value="1"/>
</dbReference>
<dbReference type="EMBL" id="MCFI01000006">
    <property type="protein sequence ID" value="ORY84267.1"/>
    <property type="molecule type" value="Genomic_DNA"/>
</dbReference>
<dbReference type="Gene3D" id="3.30.63.10">
    <property type="entry name" value="Guanylate Kinase phosphate binding domain"/>
    <property type="match status" value="1"/>
</dbReference>
<dbReference type="STRING" id="56484.A0A1Y2FL12"/>
<dbReference type="PROSITE" id="PS00856">
    <property type="entry name" value="GUANYLATE_KINASE_1"/>
    <property type="match status" value="1"/>
</dbReference>
<dbReference type="GO" id="GO:0005829">
    <property type="term" value="C:cytosol"/>
    <property type="evidence" value="ECO:0007669"/>
    <property type="project" value="TreeGrafter"/>
</dbReference>
<feature type="domain" description="Guanylate kinase-like" evidence="10">
    <location>
        <begin position="10"/>
        <end position="197"/>
    </location>
</feature>
<dbReference type="EC" id="2.7.4.8" evidence="2"/>
<sequence length="200" mass="22139">MSSQSNPSELRPIVLSGPSGTGKSTLLKRLFAAHPSRFGFSVSHTTRQPRAGEQNGKDYHFVDRASFKAGADRGDFIEWAEFSGNLYGTSIAAVQAVAQTGEGDAKRTCILDIDLQGARLVKKTQLNARFLFVAPPSMEELEKRLRGRKTDSDEAIAKRLDVAKVEMESVKEQGFYDLVIVNDDVERAYTEFEAFCLRDA</sequence>
<comment type="similarity">
    <text evidence="1">Belongs to the guanylate kinase family.</text>
</comment>
<dbReference type="InterPro" id="IPR008144">
    <property type="entry name" value="Guanylate_kin-like_dom"/>
</dbReference>
<evidence type="ECO:0000256" key="4">
    <source>
        <dbReference type="ARBA" id="ARBA00022679"/>
    </source>
</evidence>
<evidence type="ECO:0000313" key="12">
    <source>
        <dbReference type="Proteomes" id="UP000193685"/>
    </source>
</evidence>
<evidence type="ECO:0000256" key="8">
    <source>
        <dbReference type="ARBA" id="ARBA00030128"/>
    </source>
</evidence>
<dbReference type="RefSeq" id="XP_040726285.1">
    <property type="nucleotide sequence ID" value="XM_040871062.1"/>
</dbReference>
<dbReference type="Pfam" id="PF00625">
    <property type="entry name" value="Guanylate_kin"/>
    <property type="match status" value="1"/>
</dbReference>
<dbReference type="Proteomes" id="UP000193685">
    <property type="component" value="Unassembled WGS sequence"/>
</dbReference>